<evidence type="ECO:0000256" key="5">
    <source>
        <dbReference type="ARBA" id="ARBA00006654"/>
    </source>
</evidence>
<organism evidence="19 20">
    <name type="scientific">Enterobacillus tribolii</name>
    <dbReference type="NCBI Taxonomy" id="1487935"/>
    <lineage>
        <taxon>Bacteria</taxon>
        <taxon>Pseudomonadati</taxon>
        <taxon>Pseudomonadota</taxon>
        <taxon>Gammaproteobacteria</taxon>
        <taxon>Enterobacterales</taxon>
        <taxon>Hafniaceae</taxon>
        <taxon>Enterobacillus</taxon>
    </lineage>
</organism>
<dbReference type="PROSITE" id="PS00785">
    <property type="entry name" value="5_NUCLEOTIDASE_1"/>
    <property type="match status" value="1"/>
</dbReference>
<dbReference type="InterPro" id="IPR004843">
    <property type="entry name" value="Calcineurin-like_PHP"/>
</dbReference>
<dbReference type="InterPro" id="IPR006294">
    <property type="entry name" value="Cyc_nuc_PDE_nucleotidase"/>
</dbReference>
<reference evidence="19 20" key="1">
    <citation type="submission" date="2018-07" db="EMBL/GenBank/DDBJ databases">
        <title>Genomic Encyclopedia of Type Strains, Phase IV (KMG-IV): sequencing the most valuable type-strain genomes for metagenomic binning, comparative biology and taxonomic classification.</title>
        <authorList>
            <person name="Goeker M."/>
        </authorList>
    </citation>
    <scope>NUCLEOTIDE SEQUENCE [LARGE SCALE GENOMIC DNA]</scope>
    <source>
        <strain evidence="19 20">DSM 103736</strain>
    </source>
</reference>
<dbReference type="InterPro" id="IPR006146">
    <property type="entry name" value="5'-Nucleotdase_CS"/>
</dbReference>
<dbReference type="Proteomes" id="UP000254848">
    <property type="component" value="Unassembled WGS sequence"/>
</dbReference>
<dbReference type="GO" id="GO:0030288">
    <property type="term" value="C:outer membrane-bounded periplasmic space"/>
    <property type="evidence" value="ECO:0007669"/>
    <property type="project" value="TreeGrafter"/>
</dbReference>
<dbReference type="GO" id="GO:0009166">
    <property type="term" value="P:nucleotide catabolic process"/>
    <property type="evidence" value="ECO:0007669"/>
    <property type="project" value="InterPro"/>
</dbReference>
<comment type="catalytic activity">
    <reaction evidence="2">
        <text>a nucleoside 2',3'-cyclic phosphate + H2O = a nucleoside 3'-phosphate + H(+)</text>
        <dbReference type="Rhea" id="RHEA:19621"/>
        <dbReference type="ChEBI" id="CHEBI:15377"/>
        <dbReference type="ChEBI" id="CHEBI:15378"/>
        <dbReference type="ChEBI" id="CHEBI:66949"/>
        <dbReference type="ChEBI" id="CHEBI:66954"/>
        <dbReference type="EC" id="3.1.4.16"/>
    </reaction>
</comment>
<evidence type="ECO:0000256" key="14">
    <source>
        <dbReference type="ARBA" id="ARBA00023268"/>
    </source>
</evidence>
<dbReference type="PANTHER" id="PTHR11575:SF6">
    <property type="entry name" value="2',3'-CYCLIC-NUCLEOTIDE 2'-PHOSPHODIESTERASE_3'-NUCLEOTIDASE"/>
    <property type="match status" value="1"/>
</dbReference>
<dbReference type="InterPro" id="IPR008334">
    <property type="entry name" value="5'-Nucleotdase_C"/>
</dbReference>
<dbReference type="NCBIfam" id="TIGR01390">
    <property type="entry name" value="CycNucDiestase"/>
    <property type="match status" value="1"/>
</dbReference>
<dbReference type="EC" id="3.1.4.16" evidence="6"/>
<dbReference type="GO" id="GO:0008254">
    <property type="term" value="F:3'-nucleotidase activity"/>
    <property type="evidence" value="ECO:0007669"/>
    <property type="project" value="UniProtKB-EC"/>
</dbReference>
<evidence type="ECO:0000256" key="1">
    <source>
        <dbReference type="ARBA" id="ARBA00000527"/>
    </source>
</evidence>
<keyword evidence="20" id="KW-1185">Reference proteome</keyword>
<dbReference type="Pfam" id="PF00149">
    <property type="entry name" value="Metallophos"/>
    <property type="match status" value="1"/>
</dbReference>
<comment type="caution">
    <text evidence="19">The sequence shown here is derived from an EMBL/GenBank/DDBJ whole genome shotgun (WGS) entry which is preliminary data.</text>
</comment>
<evidence type="ECO:0000256" key="15">
    <source>
        <dbReference type="ARBA" id="ARBA00056111"/>
    </source>
</evidence>
<dbReference type="AlphaFoldDB" id="A0A370QNZ3"/>
<feature type="domain" description="5'-Nucleotidase C-terminal" evidence="18">
    <location>
        <begin position="359"/>
        <end position="551"/>
    </location>
</feature>
<dbReference type="OrthoDB" id="9803927at2"/>
<feature type="signal peptide" evidence="16">
    <location>
        <begin position="1"/>
        <end position="22"/>
    </location>
</feature>
<dbReference type="InterPro" id="IPR041827">
    <property type="entry name" value="CpdB_N"/>
</dbReference>
<dbReference type="PRINTS" id="PR01607">
    <property type="entry name" value="APYRASEFAMLY"/>
</dbReference>
<dbReference type="GO" id="GO:0000166">
    <property type="term" value="F:nucleotide binding"/>
    <property type="evidence" value="ECO:0007669"/>
    <property type="project" value="UniProtKB-KW"/>
</dbReference>
<name>A0A370QNZ3_9GAMM</name>
<evidence type="ECO:0000256" key="12">
    <source>
        <dbReference type="ARBA" id="ARBA00022764"/>
    </source>
</evidence>
<evidence type="ECO:0000256" key="11">
    <source>
        <dbReference type="ARBA" id="ARBA00022741"/>
    </source>
</evidence>
<gene>
    <name evidence="19" type="ORF">C8D90_106290</name>
</gene>
<dbReference type="FunFam" id="3.60.21.10:FF:000037">
    <property type="entry name" value="Bifunctional 2',3'-cyclic-nucleotide 2'-phosphodiesterase/3'-nucleotidase"/>
    <property type="match status" value="1"/>
</dbReference>
<comment type="subcellular location">
    <subcellularLocation>
        <location evidence="4">Periplasm</location>
    </subcellularLocation>
</comment>
<keyword evidence="13 16" id="KW-0378">Hydrolase</keyword>
<evidence type="ECO:0000259" key="18">
    <source>
        <dbReference type="Pfam" id="PF02872"/>
    </source>
</evidence>
<dbReference type="PROSITE" id="PS00786">
    <property type="entry name" value="5_NUCLEOTIDASE_2"/>
    <property type="match status" value="1"/>
</dbReference>
<evidence type="ECO:0000256" key="8">
    <source>
        <dbReference type="ARBA" id="ARBA00016420"/>
    </source>
</evidence>
<dbReference type="Gene3D" id="3.90.780.10">
    <property type="entry name" value="5'-Nucleotidase, C-terminal domain"/>
    <property type="match status" value="1"/>
</dbReference>
<dbReference type="InterPro" id="IPR029052">
    <property type="entry name" value="Metallo-depent_PP-like"/>
</dbReference>
<dbReference type="PANTHER" id="PTHR11575">
    <property type="entry name" value="5'-NUCLEOTIDASE-RELATED"/>
    <property type="match status" value="1"/>
</dbReference>
<evidence type="ECO:0000256" key="4">
    <source>
        <dbReference type="ARBA" id="ARBA00004418"/>
    </source>
</evidence>
<proteinExistence type="inferred from homology"/>
<comment type="function">
    <text evidence="15">This bifunctional enzyme catalyzes two consecutive reactions during ribonucleic acid degradation. Converts a 2',3'-cyclic nucleotide to a 3'-nucleotide and then the 3'-nucleotide to the corresponding nucleoside and phosphate.</text>
</comment>
<dbReference type="FunFam" id="3.90.780.10:FF:000002">
    <property type="entry name" value="Bifunctional 2',3'-cyclic-nucleotide 2'-phosphodiesterase/3'-nucleotidase"/>
    <property type="match status" value="1"/>
</dbReference>
<evidence type="ECO:0000256" key="3">
    <source>
        <dbReference type="ARBA" id="ARBA00001968"/>
    </source>
</evidence>
<dbReference type="Pfam" id="PF02872">
    <property type="entry name" value="5_nucleotid_C"/>
    <property type="match status" value="1"/>
</dbReference>
<evidence type="ECO:0000256" key="10">
    <source>
        <dbReference type="ARBA" id="ARBA00022729"/>
    </source>
</evidence>
<evidence type="ECO:0000256" key="16">
    <source>
        <dbReference type="RuleBase" id="RU362119"/>
    </source>
</evidence>
<evidence type="ECO:0000256" key="7">
    <source>
        <dbReference type="ARBA" id="ARBA00012642"/>
    </source>
</evidence>
<evidence type="ECO:0000256" key="13">
    <source>
        <dbReference type="ARBA" id="ARBA00022801"/>
    </source>
</evidence>
<dbReference type="InterPro" id="IPR036907">
    <property type="entry name" value="5'-Nucleotdase_C_sf"/>
</dbReference>
<dbReference type="SUPFAM" id="SSF56300">
    <property type="entry name" value="Metallo-dependent phosphatases"/>
    <property type="match status" value="1"/>
</dbReference>
<dbReference type="Gene3D" id="3.60.21.10">
    <property type="match status" value="1"/>
</dbReference>
<comment type="similarity">
    <text evidence="5 16">Belongs to the 5'-nucleotidase family.</text>
</comment>
<evidence type="ECO:0000256" key="6">
    <source>
        <dbReference type="ARBA" id="ARBA00012364"/>
    </source>
</evidence>
<evidence type="ECO:0000313" key="19">
    <source>
        <dbReference type="EMBL" id="RDK90081.1"/>
    </source>
</evidence>
<keyword evidence="14" id="KW-0511">Multifunctional enzyme</keyword>
<dbReference type="NCBIfam" id="NF006938">
    <property type="entry name" value="PRK09420.1"/>
    <property type="match status" value="1"/>
</dbReference>
<feature type="domain" description="Calcineurin-like phosphoesterase" evidence="17">
    <location>
        <begin position="27"/>
        <end position="262"/>
    </location>
</feature>
<dbReference type="EC" id="3.1.3.6" evidence="7"/>
<comment type="cofactor">
    <cofactor evidence="3">
        <name>a divalent metal cation</name>
        <dbReference type="ChEBI" id="CHEBI:60240"/>
    </cofactor>
</comment>
<dbReference type="InterPro" id="IPR006179">
    <property type="entry name" value="5_nucleotidase/apyrase"/>
</dbReference>
<dbReference type="EMBL" id="QRAP01000006">
    <property type="protein sequence ID" value="RDK90081.1"/>
    <property type="molecule type" value="Genomic_DNA"/>
</dbReference>
<dbReference type="GO" id="GO:0046872">
    <property type="term" value="F:metal ion binding"/>
    <property type="evidence" value="ECO:0007669"/>
    <property type="project" value="UniProtKB-KW"/>
</dbReference>
<protein>
    <recommendedName>
        <fullName evidence="8">2',3'-cyclic-nucleotide 2'-phosphodiesterase/3'-nucleotidase</fullName>
        <ecNumber evidence="7">3.1.3.6</ecNumber>
        <ecNumber evidence="6">3.1.4.16</ecNumber>
    </recommendedName>
</protein>
<keyword evidence="12" id="KW-0574">Periplasm</keyword>
<dbReference type="SUPFAM" id="SSF55816">
    <property type="entry name" value="5'-nucleotidase (syn. UDP-sugar hydrolase), C-terminal domain"/>
    <property type="match status" value="1"/>
</dbReference>
<keyword evidence="10 16" id="KW-0732">Signal</keyword>
<evidence type="ECO:0000256" key="9">
    <source>
        <dbReference type="ARBA" id="ARBA00022723"/>
    </source>
</evidence>
<accession>A0A370QNZ3</accession>
<sequence>MLLKFSVRTAIFALGGIFSVNAATLDLRIMETTDMHGNMMDYDYYQDKATDKFGLVRAASLIDAARKEVPNSVLVDNGDVIQGSPMADYRAAKGLKNGEVHPVYKAMNRLDYVVGSLGNHEFNYGLDYLSAAIKGAKFPYINANVFDAKTNQPYFRQYLIVETPLKDRDGKTHNVRIGYIGFVPPQIVSWDKDKLAGKVTAKDITETARELIPQMRKEGADVIVAIAHSGFSSDPYKALAENSVYYLSEVQGINAIMFGHSHGVFPGEDFAAIKGVDIRQGTINGVPAVMPGRWADHIGVVDLVLDGEAGNWKVVAGKAEARPVFDKESKKSVAAPDMAMREALAEDHKATLSFVSDSIGKSTTNVNTYLSLVQDGPAVQIIQDAQKAYVEHYIQGDPDLADLPVLSAAAPFKAGGRKNDPEAYVDIRKGELSFRNAADLYQYPNTLVAVKVKGRDVKEWLECSAGMYNQIDVNSRQPQSLFNWDGFRTYNFDAFDDVSYQIDVTQPARYDGECSLINPDAQRIQSLSYKNKPLDPDADFLVAVNNYRAYTGKFAGTGEKNVVISSPDEVRSIIAQYIEKQTQERGAYTPENRTRWRIAKINADHPLDIRIETSPGKEAADYIRENAAHPMTPVGKDDIGFAVYKIDLQQ</sequence>
<dbReference type="CDD" id="cd07410">
    <property type="entry name" value="MPP_CpdB_N"/>
    <property type="match status" value="1"/>
</dbReference>
<evidence type="ECO:0000313" key="20">
    <source>
        <dbReference type="Proteomes" id="UP000254848"/>
    </source>
</evidence>
<comment type="catalytic activity">
    <reaction evidence="1">
        <text>a ribonucleoside 3'-phosphate + H2O = a ribonucleoside + phosphate</text>
        <dbReference type="Rhea" id="RHEA:10144"/>
        <dbReference type="ChEBI" id="CHEBI:13197"/>
        <dbReference type="ChEBI" id="CHEBI:15377"/>
        <dbReference type="ChEBI" id="CHEBI:18254"/>
        <dbReference type="ChEBI" id="CHEBI:43474"/>
        <dbReference type="EC" id="3.1.3.6"/>
    </reaction>
</comment>
<evidence type="ECO:0000259" key="17">
    <source>
        <dbReference type="Pfam" id="PF00149"/>
    </source>
</evidence>
<feature type="chain" id="PRO_5016479148" description="2',3'-cyclic-nucleotide 2'-phosphodiesterase/3'-nucleotidase" evidence="16">
    <location>
        <begin position="23"/>
        <end position="650"/>
    </location>
</feature>
<dbReference type="GO" id="GO:0008663">
    <property type="term" value="F:2',3'-cyclic-nucleotide 2'-phosphodiesterase activity"/>
    <property type="evidence" value="ECO:0007669"/>
    <property type="project" value="UniProtKB-EC"/>
</dbReference>
<keyword evidence="9" id="KW-0479">Metal-binding</keyword>
<evidence type="ECO:0000256" key="2">
    <source>
        <dbReference type="ARBA" id="ARBA00001730"/>
    </source>
</evidence>
<keyword evidence="11 16" id="KW-0547">Nucleotide-binding</keyword>